<comment type="activity regulation">
    <text evidence="12">Activated by a monovalent cation that binds near, but not in, the active site. The most likely occupant of the site in vivo is potassium. Ion binding induces a conformational change that may alter substrate affinity.</text>
</comment>
<organism evidence="14 15">
    <name type="scientific">Tissierella praeacuta DSM 18095</name>
    <dbReference type="NCBI Taxonomy" id="1123404"/>
    <lineage>
        <taxon>Bacteria</taxon>
        <taxon>Bacillati</taxon>
        <taxon>Bacillota</taxon>
        <taxon>Tissierellia</taxon>
        <taxon>Tissierellales</taxon>
        <taxon>Tissierellaceae</taxon>
        <taxon>Tissierella</taxon>
    </lineage>
</organism>
<comment type="caution">
    <text evidence="12">Lacks conserved residue(s) required for the propagation of feature annotation.</text>
</comment>
<feature type="binding site" evidence="12">
    <location>
        <position position="241"/>
    </location>
    <ligand>
        <name>K(+)</name>
        <dbReference type="ChEBI" id="CHEBI:29103"/>
    </ligand>
</feature>
<feature type="binding site" evidence="12">
    <location>
        <position position="181"/>
    </location>
    <ligand>
        <name>ATP</name>
        <dbReference type="ChEBI" id="CHEBI:30616"/>
    </ligand>
</feature>
<dbReference type="HAMAP" id="MF_01987">
    <property type="entry name" value="Ribokinase"/>
    <property type="match status" value="1"/>
</dbReference>
<evidence type="ECO:0000256" key="12">
    <source>
        <dbReference type="HAMAP-Rule" id="MF_01987"/>
    </source>
</evidence>
<sequence>MKILNFGSLNLDYVYSVDRFVRPGETKSSKSMQIFSGGKGLNQSIALARSGVEVYHAGAVGKSDGGKLIDILKTNNVNIDYIKHYDDVSTGHAIIQVDEDGQNCILLYGGANQMITENHVDRVLENFTKGDFLILQNEINMLKYIVDEGHKKGLQIVLNPSPMDEKIFSLNLEYVDYFMLNEVEAVDICEGEIKGDILDALRTKYPSAKIILTLGEKGVRFKDGDTVLEHGIFKVPVIDTTAAGDTFTGYFIGSLAKGYDIREALRLSSIASAITVSRKGAESSIPYMEEVQNSNLTLVYE</sequence>
<feature type="binding site" evidence="12">
    <location>
        <position position="275"/>
    </location>
    <ligand>
        <name>K(+)</name>
        <dbReference type="ChEBI" id="CHEBI:29103"/>
    </ligand>
</feature>
<proteinExistence type="inferred from homology"/>
<evidence type="ECO:0000256" key="6">
    <source>
        <dbReference type="ARBA" id="ARBA00022741"/>
    </source>
</evidence>
<dbReference type="Pfam" id="PF00294">
    <property type="entry name" value="PfkB"/>
    <property type="match status" value="1"/>
</dbReference>
<comment type="pathway">
    <text evidence="12">Carbohydrate metabolism; D-ribose degradation; D-ribose 5-phosphate from beta-D-ribopyranose: step 2/2.</text>
</comment>
<dbReference type="GO" id="GO:0004747">
    <property type="term" value="F:ribokinase activity"/>
    <property type="evidence" value="ECO:0007669"/>
    <property type="project" value="UniProtKB-UniRule"/>
</dbReference>
<dbReference type="GO" id="GO:0046872">
    <property type="term" value="F:metal ion binding"/>
    <property type="evidence" value="ECO:0007669"/>
    <property type="project" value="UniProtKB-KW"/>
</dbReference>
<keyword evidence="4 12" id="KW-0808">Transferase</keyword>
<feature type="binding site" evidence="12">
    <location>
        <position position="138"/>
    </location>
    <ligand>
        <name>substrate</name>
    </ligand>
</feature>
<evidence type="ECO:0000256" key="4">
    <source>
        <dbReference type="ARBA" id="ARBA00022679"/>
    </source>
</evidence>
<dbReference type="PANTHER" id="PTHR10584:SF166">
    <property type="entry name" value="RIBOKINASE"/>
    <property type="match status" value="1"/>
</dbReference>
<comment type="function">
    <text evidence="12">Catalyzes the phosphorylation of ribose at O-5 in a reaction requiring ATP and magnesium. The resulting D-ribose-5-phosphate can then be used either for sythesis of nucleotides, histidine, and tryptophan, or as a component of the pentose phosphate pathway.</text>
</comment>
<comment type="subcellular location">
    <subcellularLocation>
        <location evidence="12">Cytoplasm</location>
    </subcellularLocation>
</comment>
<comment type="similarity">
    <text evidence="12">Belongs to the carbohydrate kinase PfkB family. Ribokinase subfamily.</text>
</comment>
<evidence type="ECO:0000313" key="14">
    <source>
        <dbReference type="EMBL" id="SHE28251.1"/>
    </source>
</evidence>
<feature type="binding site" evidence="12">
    <location>
        <position position="239"/>
    </location>
    <ligand>
        <name>K(+)</name>
        <dbReference type="ChEBI" id="CHEBI:29103"/>
    </ligand>
</feature>
<dbReference type="InterPro" id="IPR002139">
    <property type="entry name" value="Ribo/fructo_kinase"/>
</dbReference>
<keyword evidence="6 12" id="KW-0547">Nucleotide-binding</keyword>
<feature type="active site" description="Proton acceptor" evidence="12">
    <location>
        <position position="245"/>
    </location>
</feature>
<protein>
    <recommendedName>
        <fullName evidence="3 12">Ribokinase</fullName>
        <shortName evidence="12">RK</shortName>
        <ecNumber evidence="2 12">2.7.1.15</ecNumber>
    </recommendedName>
</protein>
<dbReference type="GeneID" id="90994834"/>
<keyword evidence="11 12" id="KW-0119">Carbohydrate metabolism</keyword>
<keyword evidence="15" id="KW-1185">Reference proteome</keyword>
<keyword evidence="5 12" id="KW-0479">Metal-binding</keyword>
<dbReference type="InterPro" id="IPR011877">
    <property type="entry name" value="Ribokinase"/>
</dbReference>
<dbReference type="SUPFAM" id="SSF53613">
    <property type="entry name" value="Ribokinase-like"/>
    <property type="match status" value="1"/>
</dbReference>
<comment type="subunit">
    <text evidence="12">Homodimer.</text>
</comment>
<comment type="catalytic activity">
    <reaction evidence="12">
        <text>D-ribose + ATP = D-ribose 5-phosphate + ADP + H(+)</text>
        <dbReference type="Rhea" id="RHEA:13697"/>
        <dbReference type="ChEBI" id="CHEBI:15378"/>
        <dbReference type="ChEBI" id="CHEBI:30616"/>
        <dbReference type="ChEBI" id="CHEBI:47013"/>
        <dbReference type="ChEBI" id="CHEBI:78346"/>
        <dbReference type="ChEBI" id="CHEBI:456216"/>
        <dbReference type="EC" id="2.7.1.15"/>
    </reaction>
</comment>
<evidence type="ECO:0000259" key="13">
    <source>
        <dbReference type="Pfam" id="PF00294"/>
    </source>
</evidence>
<keyword evidence="8 12" id="KW-0067">ATP-binding</keyword>
<dbReference type="PRINTS" id="PR00990">
    <property type="entry name" value="RIBOKINASE"/>
</dbReference>
<evidence type="ECO:0000256" key="3">
    <source>
        <dbReference type="ARBA" id="ARBA00016943"/>
    </source>
</evidence>
<feature type="binding site" evidence="12">
    <location>
        <position position="278"/>
    </location>
    <ligand>
        <name>K(+)</name>
        <dbReference type="ChEBI" id="CHEBI:29103"/>
    </ligand>
</feature>
<dbReference type="RefSeq" id="WP_072971724.1">
    <property type="nucleotide sequence ID" value="NZ_FQTY01000001.1"/>
</dbReference>
<dbReference type="InterPro" id="IPR029056">
    <property type="entry name" value="Ribokinase-like"/>
</dbReference>
<evidence type="ECO:0000256" key="2">
    <source>
        <dbReference type="ARBA" id="ARBA00012035"/>
    </source>
</evidence>
<keyword evidence="7 12" id="KW-0418">Kinase</keyword>
<feature type="binding site" evidence="12">
    <location>
        <position position="245"/>
    </location>
    <ligand>
        <name>substrate</name>
    </ligand>
</feature>
<dbReference type="GO" id="GO:0005737">
    <property type="term" value="C:cytoplasm"/>
    <property type="evidence" value="ECO:0007669"/>
    <property type="project" value="UniProtKB-SubCell"/>
</dbReference>
<dbReference type="InterPro" id="IPR002173">
    <property type="entry name" value="Carboh/pur_kinase_PfkB_CS"/>
</dbReference>
<keyword evidence="9 12" id="KW-0460">Magnesium</keyword>
<feature type="domain" description="Carbohydrate kinase PfkB" evidence="13">
    <location>
        <begin position="3"/>
        <end position="286"/>
    </location>
</feature>
<keyword evidence="10 12" id="KW-0630">Potassium</keyword>
<comment type="cofactor">
    <cofactor evidence="12">
        <name>Mg(2+)</name>
        <dbReference type="ChEBI" id="CHEBI:18420"/>
    </cofactor>
    <text evidence="12">Requires a divalent cation, most likely magnesium in vivo, as an electrophilic catalyst to aid phosphoryl group transfer. It is the chelate of the metal and the nucleotide that is the actual substrate.</text>
</comment>
<dbReference type="Gene3D" id="3.40.1190.20">
    <property type="match status" value="1"/>
</dbReference>
<feature type="binding site" evidence="12">
    <location>
        <begin position="10"/>
        <end position="12"/>
    </location>
    <ligand>
        <name>substrate</name>
    </ligand>
</feature>
<dbReference type="AlphaFoldDB" id="A0A1M4S7T8"/>
<feature type="binding site" evidence="12">
    <location>
        <begin position="244"/>
        <end position="245"/>
    </location>
    <ligand>
        <name>ATP</name>
        <dbReference type="ChEBI" id="CHEBI:30616"/>
    </ligand>
</feature>
<name>A0A1M4S7T8_9FIRM</name>
<evidence type="ECO:0000256" key="5">
    <source>
        <dbReference type="ARBA" id="ARBA00022723"/>
    </source>
</evidence>
<feature type="binding site" evidence="12">
    <location>
        <begin position="213"/>
        <end position="218"/>
    </location>
    <ligand>
        <name>ATP</name>
        <dbReference type="ChEBI" id="CHEBI:30616"/>
    </ligand>
</feature>
<evidence type="ECO:0000313" key="15">
    <source>
        <dbReference type="Proteomes" id="UP000184114"/>
    </source>
</evidence>
<feature type="binding site" evidence="12">
    <location>
        <position position="280"/>
    </location>
    <ligand>
        <name>K(+)</name>
        <dbReference type="ChEBI" id="CHEBI:29103"/>
    </ligand>
</feature>
<dbReference type="CDD" id="cd01174">
    <property type="entry name" value="ribokinase"/>
    <property type="match status" value="1"/>
</dbReference>
<dbReference type="GO" id="GO:0005524">
    <property type="term" value="F:ATP binding"/>
    <property type="evidence" value="ECO:0007669"/>
    <property type="project" value="UniProtKB-UniRule"/>
</dbReference>
<evidence type="ECO:0000256" key="8">
    <source>
        <dbReference type="ARBA" id="ARBA00022840"/>
    </source>
</evidence>
<dbReference type="PROSITE" id="PS00583">
    <property type="entry name" value="PFKB_KINASES_1"/>
    <property type="match status" value="1"/>
</dbReference>
<dbReference type="Proteomes" id="UP000184114">
    <property type="component" value="Unassembled WGS sequence"/>
</dbReference>
<evidence type="ECO:0000256" key="1">
    <source>
        <dbReference type="ARBA" id="ARBA00005380"/>
    </source>
</evidence>
<evidence type="ECO:0000256" key="7">
    <source>
        <dbReference type="ARBA" id="ARBA00022777"/>
    </source>
</evidence>
<feature type="binding site" evidence="12">
    <location>
        <begin position="38"/>
        <end position="42"/>
    </location>
    <ligand>
        <name>substrate</name>
    </ligand>
</feature>
<dbReference type="EMBL" id="FQTY01000001">
    <property type="protein sequence ID" value="SHE28251.1"/>
    <property type="molecule type" value="Genomic_DNA"/>
</dbReference>
<evidence type="ECO:0000256" key="10">
    <source>
        <dbReference type="ARBA" id="ARBA00022958"/>
    </source>
</evidence>
<evidence type="ECO:0000256" key="9">
    <source>
        <dbReference type="ARBA" id="ARBA00022842"/>
    </source>
</evidence>
<dbReference type="PANTHER" id="PTHR10584">
    <property type="entry name" value="SUGAR KINASE"/>
    <property type="match status" value="1"/>
</dbReference>
<comment type="similarity">
    <text evidence="1">Belongs to the carbohydrate kinase pfkB family.</text>
</comment>
<dbReference type="InterPro" id="IPR011611">
    <property type="entry name" value="PfkB_dom"/>
</dbReference>
<dbReference type="STRING" id="1123404.SAMN02745784_00140"/>
<reference evidence="15" key="1">
    <citation type="submission" date="2016-11" db="EMBL/GenBank/DDBJ databases">
        <authorList>
            <person name="Varghese N."/>
            <person name="Submissions S."/>
        </authorList>
    </citation>
    <scope>NUCLEOTIDE SEQUENCE [LARGE SCALE GENOMIC DNA]</scope>
    <source>
        <strain evidence="15">DSM 18095</strain>
    </source>
</reference>
<dbReference type="EC" id="2.7.1.15" evidence="2 12"/>
<evidence type="ECO:0000256" key="11">
    <source>
        <dbReference type="ARBA" id="ARBA00023277"/>
    </source>
</evidence>
<feature type="binding site" evidence="12">
    <location>
        <position position="284"/>
    </location>
    <ligand>
        <name>K(+)</name>
        <dbReference type="ChEBI" id="CHEBI:29103"/>
    </ligand>
</feature>
<gene>
    <name evidence="12" type="primary">rbsK</name>
    <name evidence="14" type="ORF">SAMN02745784_00140</name>
</gene>
<dbReference type="GO" id="GO:0019303">
    <property type="term" value="P:D-ribose catabolic process"/>
    <property type="evidence" value="ECO:0007669"/>
    <property type="project" value="UniProtKB-UniRule"/>
</dbReference>
<accession>A0A1M4S7T8</accession>
<keyword evidence="12" id="KW-0963">Cytoplasm</keyword>
<dbReference type="UniPathway" id="UPA00916">
    <property type="reaction ID" value="UER00889"/>
</dbReference>